<dbReference type="InterPro" id="IPR050495">
    <property type="entry name" value="ATG22/LtaA_families"/>
</dbReference>
<feature type="transmembrane region" description="Helical" evidence="6">
    <location>
        <begin position="115"/>
        <end position="135"/>
    </location>
</feature>
<dbReference type="GO" id="GO:0005886">
    <property type="term" value="C:plasma membrane"/>
    <property type="evidence" value="ECO:0007669"/>
    <property type="project" value="UniProtKB-SubCell"/>
</dbReference>
<dbReference type="SUPFAM" id="SSF103473">
    <property type="entry name" value="MFS general substrate transporter"/>
    <property type="match status" value="1"/>
</dbReference>
<dbReference type="Pfam" id="PF11700">
    <property type="entry name" value="ATG22"/>
    <property type="match status" value="1"/>
</dbReference>
<proteinExistence type="predicted"/>
<gene>
    <name evidence="8" type="ORF">DX116_13095</name>
</gene>
<dbReference type="PANTHER" id="PTHR23519">
    <property type="entry name" value="AUTOPHAGY-RELATED PROTEIN 22"/>
    <property type="match status" value="1"/>
</dbReference>
<feature type="transmembrane region" description="Helical" evidence="6">
    <location>
        <begin position="382"/>
        <end position="406"/>
    </location>
</feature>
<dbReference type="GO" id="GO:0022857">
    <property type="term" value="F:transmembrane transporter activity"/>
    <property type="evidence" value="ECO:0007669"/>
    <property type="project" value="InterPro"/>
</dbReference>
<keyword evidence="5 6" id="KW-0472">Membrane</keyword>
<feature type="transmembrane region" description="Helical" evidence="6">
    <location>
        <begin position="292"/>
        <end position="311"/>
    </location>
</feature>
<dbReference type="OrthoDB" id="9768783at2"/>
<keyword evidence="4 6" id="KW-1133">Transmembrane helix</keyword>
<comment type="subcellular location">
    <subcellularLocation>
        <location evidence="1">Cell membrane</location>
        <topology evidence="1">Multi-pass membrane protein</topology>
    </subcellularLocation>
</comment>
<dbReference type="Proteomes" id="UP000265581">
    <property type="component" value="Unassembled WGS sequence"/>
</dbReference>
<sequence length="449" mass="47343">MTRSPAVADATRRGPVLAWSFWDWGSAAFNAVIVTFVFSVYLTDSVGDDLSGPVSASSWLGWSVGAASLVIAILAPVMGQRSDASGHRKRSLALLTLSVVVATALMFFVQDSPSFLWLGLALIAVGTVLFELAQVPYFAMLRQVSTPETVGRVSGVGWAFGYLGGIVLLIIVYVGLISGDGGVLGVSTDNGLNIRWVAVVAAAWFLAFSIPVLLAVPELPATALLDGESPAPDAGFRESYRVLFAEIRTMWRDDRHVLQFLIASALFRDGLTGVFTFGAVIAVSVYGFTDDTVIPFGIAANVAAAAGAIVAGRLDDRLGPRRVIVFSLLAMLAAGLILLFLDGMAGFWVFGLVLCLFVGPAQSASRTYLVRLTPPGKEGQHFGLYAMTGRAASFLAPTLFGLFAFVLGDDRWGIIGIMLVLLVGLLALLRVPPLTGDRAAGAARAEPAA</sequence>
<dbReference type="AlphaFoldDB" id="A0A371P2D7"/>
<dbReference type="InterPro" id="IPR020846">
    <property type="entry name" value="MFS_dom"/>
</dbReference>
<evidence type="ECO:0000256" key="5">
    <source>
        <dbReference type="ARBA" id="ARBA00023136"/>
    </source>
</evidence>
<keyword evidence="9" id="KW-1185">Reference proteome</keyword>
<dbReference type="RefSeq" id="WP_119704702.1">
    <property type="nucleotide sequence ID" value="NZ_JBHSOI010000002.1"/>
</dbReference>
<dbReference type="PROSITE" id="PS50850">
    <property type="entry name" value="MFS"/>
    <property type="match status" value="1"/>
</dbReference>
<name>A0A371P2D7_9ACTN</name>
<dbReference type="EMBL" id="QUBR01000002">
    <property type="protein sequence ID" value="REK70104.1"/>
    <property type="molecule type" value="Genomic_DNA"/>
</dbReference>
<feature type="transmembrane region" description="Helical" evidence="6">
    <location>
        <begin position="62"/>
        <end position="79"/>
    </location>
</feature>
<protein>
    <submittedName>
        <fullName evidence="8">MFS transporter</fullName>
    </submittedName>
</protein>
<keyword evidence="2" id="KW-0813">Transport</keyword>
<feature type="transmembrane region" description="Helical" evidence="6">
    <location>
        <begin position="412"/>
        <end position="429"/>
    </location>
</feature>
<reference evidence="8 9" key="1">
    <citation type="submission" date="2018-08" db="EMBL/GenBank/DDBJ databases">
        <title>Aeromicrobium sp. M2KJ-4, whole genome shotgun sequence.</title>
        <authorList>
            <person name="Tuo L."/>
        </authorList>
    </citation>
    <scope>NUCLEOTIDE SEQUENCE [LARGE SCALE GENOMIC DNA]</scope>
    <source>
        <strain evidence="8 9">M2KJ-4</strain>
    </source>
</reference>
<dbReference type="PANTHER" id="PTHR23519:SF1">
    <property type="entry name" value="AUTOPHAGY-RELATED PROTEIN 22"/>
    <property type="match status" value="1"/>
</dbReference>
<evidence type="ECO:0000256" key="1">
    <source>
        <dbReference type="ARBA" id="ARBA00004651"/>
    </source>
</evidence>
<evidence type="ECO:0000259" key="7">
    <source>
        <dbReference type="PROSITE" id="PS50850"/>
    </source>
</evidence>
<feature type="transmembrane region" description="Helical" evidence="6">
    <location>
        <begin position="156"/>
        <end position="176"/>
    </location>
</feature>
<feature type="transmembrane region" description="Helical" evidence="6">
    <location>
        <begin position="91"/>
        <end position="109"/>
    </location>
</feature>
<feature type="transmembrane region" description="Helical" evidence="6">
    <location>
        <begin position="21"/>
        <end position="42"/>
    </location>
</feature>
<feature type="transmembrane region" description="Helical" evidence="6">
    <location>
        <begin position="257"/>
        <end position="286"/>
    </location>
</feature>
<evidence type="ECO:0000256" key="6">
    <source>
        <dbReference type="SAM" id="Phobius"/>
    </source>
</evidence>
<evidence type="ECO:0000256" key="4">
    <source>
        <dbReference type="ARBA" id="ARBA00022989"/>
    </source>
</evidence>
<dbReference type="InterPro" id="IPR036259">
    <property type="entry name" value="MFS_trans_sf"/>
</dbReference>
<accession>A0A371P2D7</accession>
<evidence type="ECO:0000256" key="3">
    <source>
        <dbReference type="ARBA" id="ARBA00022692"/>
    </source>
</evidence>
<feature type="transmembrane region" description="Helical" evidence="6">
    <location>
        <begin position="323"/>
        <end position="341"/>
    </location>
</feature>
<evidence type="ECO:0000313" key="8">
    <source>
        <dbReference type="EMBL" id="REK70104.1"/>
    </source>
</evidence>
<feature type="domain" description="Major facilitator superfamily (MFS) profile" evidence="7">
    <location>
        <begin position="23"/>
        <end position="436"/>
    </location>
</feature>
<feature type="transmembrane region" description="Helical" evidence="6">
    <location>
        <begin position="196"/>
        <end position="216"/>
    </location>
</feature>
<evidence type="ECO:0000256" key="2">
    <source>
        <dbReference type="ARBA" id="ARBA00022448"/>
    </source>
</evidence>
<dbReference type="Gene3D" id="1.20.1250.20">
    <property type="entry name" value="MFS general substrate transporter like domains"/>
    <property type="match status" value="1"/>
</dbReference>
<evidence type="ECO:0000313" key="9">
    <source>
        <dbReference type="Proteomes" id="UP000265581"/>
    </source>
</evidence>
<feature type="transmembrane region" description="Helical" evidence="6">
    <location>
        <begin position="347"/>
        <end position="370"/>
    </location>
</feature>
<dbReference type="InterPro" id="IPR024671">
    <property type="entry name" value="Atg22-like"/>
</dbReference>
<keyword evidence="3 6" id="KW-0812">Transmembrane</keyword>
<comment type="caution">
    <text evidence="8">The sequence shown here is derived from an EMBL/GenBank/DDBJ whole genome shotgun (WGS) entry which is preliminary data.</text>
</comment>
<organism evidence="8 9">
    <name type="scientific">Aeromicrobium endophyticum</name>
    <dbReference type="NCBI Taxonomy" id="2292704"/>
    <lineage>
        <taxon>Bacteria</taxon>
        <taxon>Bacillati</taxon>
        <taxon>Actinomycetota</taxon>
        <taxon>Actinomycetes</taxon>
        <taxon>Propionibacteriales</taxon>
        <taxon>Nocardioidaceae</taxon>
        <taxon>Aeromicrobium</taxon>
    </lineage>
</organism>